<reference evidence="3" key="1">
    <citation type="submission" date="2016-11" db="EMBL/GenBank/DDBJ databases">
        <authorList>
            <person name="Varghese N."/>
            <person name="Submissions S."/>
        </authorList>
    </citation>
    <scope>NUCLEOTIDE SEQUENCE [LARGE SCALE GENOMIC DNA]</scope>
    <source>
        <strain evidence="3">DSM 24724</strain>
    </source>
</reference>
<dbReference type="Pfam" id="PF00459">
    <property type="entry name" value="Inositol_P"/>
    <property type="match status" value="1"/>
</dbReference>
<dbReference type="RefSeq" id="WP_068840606.1">
    <property type="nucleotide sequence ID" value="NZ_FRBT01000009.1"/>
</dbReference>
<dbReference type="PANTHER" id="PTHR20854">
    <property type="entry name" value="INOSITOL MONOPHOSPHATASE"/>
    <property type="match status" value="1"/>
</dbReference>
<dbReference type="OrthoDB" id="9772456at2"/>
<dbReference type="GO" id="GO:0008934">
    <property type="term" value="F:inositol monophosphate 1-phosphatase activity"/>
    <property type="evidence" value="ECO:0007669"/>
    <property type="project" value="TreeGrafter"/>
</dbReference>
<dbReference type="SUPFAM" id="SSF56655">
    <property type="entry name" value="Carbohydrate phosphatase"/>
    <property type="match status" value="1"/>
</dbReference>
<evidence type="ECO:0000256" key="1">
    <source>
        <dbReference type="PIRSR" id="PIRSR600760-2"/>
    </source>
</evidence>
<proteinExistence type="predicted"/>
<dbReference type="STRING" id="946677.SAMN05444484_109121"/>
<keyword evidence="3" id="KW-1185">Reference proteome</keyword>
<dbReference type="InterPro" id="IPR000760">
    <property type="entry name" value="Inositol_monophosphatase-like"/>
</dbReference>
<dbReference type="GO" id="GO:0006020">
    <property type="term" value="P:inositol metabolic process"/>
    <property type="evidence" value="ECO:0007669"/>
    <property type="project" value="TreeGrafter"/>
</dbReference>
<evidence type="ECO:0000313" key="2">
    <source>
        <dbReference type="EMBL" id="SHM77659.1"/>
    </source>
</evidence>
<dbReference type="PANTHER" id="PTHR20854:SF4">
    <property type="entry name" value="INOSITOL-1-MONOPHOSPHATASE-RELATED"/>
    <property type="match status" value="1"/>
</dbReference>
<feature type="binding site" evidence="1">
    <location>
        <position position="89"/>
    </location>
    <ligand>
        <name>Mg(2+)</name>
        <dbReference type="ChEBI" id="CHEBI:18420"/>
        <label>1</label>
        <note>catalytic</note>
    </ligand>
</feature>
<feature type="binding site" evidence="1">
    <location>
        <position position="92"/>
    </location>
    <ligand>
        <name>Mg(2+)</name>
        <dbReference type="ChEBI" id="CHEBI:18420"/>
        <label>1</label>
        <note>catalytic</note>
    </ligand>
</feature>
<name>A0A1M7LHW6_9FLAO</name>
<dbReference type="CDD" id="cd01637">
    <property type="entry name" value="IMPase_like"/>
    <property type="match status" value="1"/>
</dbReference>
<evidence type="ECO:0000313" key="3">
    <source>
        <dbReference type="Proteomes" id="UP000184028"/>
    </source>
</evidence>
<comment type="cofactor">
    <cofactor evidence="1">
        <name>Mg(2+)</name>
        <dbReference type="ChEBI" id="CHEBI:18420"/>
    </cofactor>
</comment>
<gene>
    <name evidence="2" type="ORF">SAMN05444484_109121</name>
</gene>
<dbReference type="Gene3D" id="3.30.540.10">
    <property type="entry name" value="Fructose-1,6-Bisphosphatase, subunit A, domain 1"/>
    <property type="match status" value="1"/>
</dbReference>
<keyword evidence="1" id="KW-0460">Magnesium</keyword>
<organism evidence="2 3">
    <name type="scientific">Flavobacterium chilense</name>
    <dbReference type="NCBI Taxonomy" id="946677"/>
    <lineage>
        <taxon>Bacteria</taxon>
        <taxon>Pseudomonadati</taxon>
        <taxon>Bacteroidota</taxon>
        <taxon>Flavobacteriia</taxon>
        <taxon>Flavobacteriales</taxon>
        <taxon>Flavobacteriaceae</taxon>
        <taxon>Flavobacterium</taxon>
    </lineage>
</organism>
<dbReference type="EMBL" id="FRBT01000009">
    <property type="protein sequence ID" value="SHM77659.1"/>
    <property type="molecule type" value="Genomic_DNA"/>
</dbReference>
<dbReference type="GO" id="GO:0046872">
    <property type="term" value="F:metal ion binding"/>
    <property type="evidence" value="ECO:0007669"/>
    <property type="project" value="UniProtKB-KW"/>
</dbReference>
<dbReference type="PRINTS" id="PR00377">
    <property type="entry name" value="IMPHPHTASES"/>
</dbReference>
<keyword evidence="1" id="KW-0479">Metal-binding</keyword>
<sequence length="266" mass="30100">MQNEINIPIILDAVRKVGSTFLKEYKQNVLPQNMNDLLKQLEDIDILCLGSLKTDLAAEFPNTPWHIGDEFDTDSQRNPADHEEYWLCDAMDGAIQYLQHIPGWTINLVLVRHGKPFFSVIYDPLADEMFWAKDGEGAYMNDKVLELSRKTDLAIMLAVFEYGHQDKSDNSLNEKIGSTITKLLDNFGIVRNYGPHGLQLAYVGAGRIDLFVQEDIDTYNWMAGLLIAKEAGAEILTTEGTPWKWGSESLLVAQKSITEKYLQIKS</sequence>
<dbReference type="Gene3D" id="3.40.190.80">
    <property type="match status" value="1"/>
</dbReference>
<dbReference type="AlphaFoldDB" id="A0A1M7LHW6"/>
<dbReference type="GO" id="GO:0007165">
    <property type="term" value="P:signal transduction"/>
    <property type="evidence" value="ECO:0007669"/>
    <property type="project" value="TreeGrafter"/>
</dbReference>
<protein>
    <submittedName>
        <fullName evidence="2">Myo-inositol-1(Or 4)-monophosphatase</fullName>
    </submittedName>
</protein>
<accession>A0A1M7LHW6</accession>
<dbReference type="Proteomes" id="UP000184028">
    <property type="component" value="Unassembled WGS sequence"/>
</dbReference>